<accession>A0AAD6MYN3</accession>
<dbReference type="InterPro" id="IPR029058">
    <property type="entry name" value="AB_hydrolase_fold"/>
</dbReference>
<reference evidence="2" key="1">
    <citation type="journal article" date="2023" name="IMA Fungus">
        <title>Comparative genomic study of the Penicillium genus elucidates a diverse pangenome and 15 lateral gene transfer events.</title>
        <authorList>
            <person name="Petersen C."/>
            <person name="Sorensen T."/>
            <person name="Nielsen M.R."/>
            <person name="Sondergaard T.E."/>
            <person name="Sorensen J.L."/>
            <person name="Fitzpatrick D.A."/>
            <person name="Frisvad J.C."/>
            <person name="Nielsen K.L."/>
        </authorList>
    </citation>
    <scope>NUCLEOTIDE SEQUENCE</scope>
    <source>
        <strain evidence="2">IBT 17514</strain>
    </source>
</reference>
<evidence type="ECO:0000313" key="3">
    <source>
        <dbReference type="Proteomes" id="UP001215712"/>
    </source>
</evidence>
<dbReference type="GO" id="GO:0017000">
    <property type="term" value="P:antibiotic biosynthetic process"/>
    <property type="evidence" value="ECO:0007669"/>
    <property type="project" value="UniProtKB-ARBA"/>
</dbReference>
<comment type="caution">
    <text evidence="2">The sequence shown here is derived from an EMBL/GenBank/DDBJ whole genome shotgun (WGS) entry which is preliminary data.</text>
</comment>
<reference evidence="2" key="2">
    <citation type="submission" date="2023-01" db="EMBL/GenBank/DDBJ databases">
        <authorList>
            <person name="Petersen C."/>
        </authorList>
    </citation>
    <scope>NUCLEOTIDE SEQUENCE</scope>
    <source>
        <strain evidence="2">IBT 17514</strain>
    </source>
</reference>
<organism evidence="2 3">
    <name type="scientific">Penicillium malachiteum</name>
    <dbReference type="NCBI Taxonomy" id="1324776"/>
    <lineage>
        <taxon>Eukaryota</taxon>
        <taxon>Fungi</taxon>
        <taxon>Dikarya</taxon>
        <taxon>Ascomycota</taxon>
        <taxon>Pezizomycotina</taxon>
        <taxon>Eurotiomycetes</taxon>
        <taxon>Eurotiomycetidae</taxon>
        <taxon>Eurotiales</taxon>
        <taxon>Aspergillaceae</taxon>
        <taxon>Penicillium</taxon>
    </lineage>
</organism>
<evidence type="ECO:0000313" key="2">
    <source>
        <dbReference type="EMBL" id="KAJ5733599.1"/>
    </source>
</evidence>
<dbReference type="Pfam" id="PF12697">
    <property type="entry name" value="Abhydrolase_6"/>
    <property type="match status" value="1"/>
</dbReference>
<sequence length="412" mass="46106">MYPFKITEHVIDAQYIRDSPRATATPDAKLKLCVKQYTPIDNPNPQPGDVTLLAAAGTGLPKEVYEPLWEDLLARSKQDGFRIRGIWMADAVNQGASGVLNEEILGNDSTWSDHARDLLQVVSHFRAEMPQPIMGVGHSAGAGQLVFASIFHPSLFSSLIFLEPFVNDDQRIGGGGMLIIMTTEKRDIWRSREEAKEKSKRALRTWDPRAFERWVQHGYRELPTTVYPDKPAQPGAVTLTTTKHQETMTYTYVDHKPATVVKFVSEDGSSDEKQESFIPGRQVYRREPILGYKLLPHLAPGTLFISGERSPVYQCETHDNAVKITGTGYGGSGGAEKDRIRHVVIDKGSHTLPMEKVGATAEAMGPWIQKEVQLWKEEGEKVKKEWGSLSTKQKSSFSPEWYETIEIAKANL</sequence>
<proteinExistence type="predicted"/>
<dbReference type="InterPro" id="IPR000073">
    <property type="entry name" value="AB_hydrolase_1"/>
</dbReference>
<dbReference type="SUPFAM" id="SSF53474">
    <property type="entry name" value="alpha/beta-Hydrolases"/>
    <property type="match status" value="1"/>
</dbReference>
<dbReference type="EMBL" id="JAQJAN010000003">
    <property type="protein sequence ID" value="KAJ5733599.1"/>
    <property type="molecule type" value="Genomic_DNA"/>
</dbReference>
<dbReference type="Gene3D" id="3.40.50.1820">
    <property type="entry name" value="alpha/beta hydrolase"/>
    <property type="match status" value="1"/>
</dbReference>
<gene>
    <name evidence="2" type="ORF">N7493_002385</name>
</gene>
<feature type="domain" description="AB hydrolase-1" evidence="1">
    <location>
        <begin position="57"/>
        <end position="243"/>
    </location>
</feature>
<dbReference type="AlphaFoldDB" id="A0AAD6MYN3"/>
<name>A0AAD6MYN3_9EURO</name>
<keyword evidence="3" id="KW-1185">Reference proteome</keyword>
<dbReference type="Proteomes" id="UP001215712">
    <property type="component" value="Unassembled WGS sequence"/>
</dbReference>
<protein>
    <recommendedName>
        <fullName evidence="1">AB hydrolase-1 domain-containing protein</fullName>
    </recommendedName>
</protein>
<evidence type="ECO:0000259" key="1">
    <source>
        <dbReference type="Pfam" id="PF12697"/>
    </source>
</evidence>
<dbReference type="GO" id="GO:0072330">
    <property type="term" value="P:monocarboxylic acid biosynthetic process"/>
    <property type="evidence" value="ECO:0007669"/>
    <property type="project" value="UniProtKB-ARBA"/>
</dbReference>